<gene>
    <name evidence="2" type="ORF">SAMN05421837_114184</name>
</gene>
<dbReference type="RefSeq" id="WP_086677895.1">
    <property type="nucleotide sequence ID" value="NZ_FNUJ01000014.1"/>
</dbReference>
<proteinExistence type="predicted"/>
<feature type="region of interest" description="Disordered" evidence="1">
    <location>
        <begin position="76"/>
        <end position="100"/>
    </location>
</feature>
<name>A0A1H5RGY0_9PSEU</name>
<evidence type="ECO:0000313" key="2">
    <source>
        <dbReference type="EMBL" id="SEF37623.1"/>
    </source>
</evidence>
<reference evidence="3" key="1">
    <citation type="submission" date="2016-10" db="EMBL/GenBank/DDBJ databases">
        <authorList>
            <person name="Varghese N."/>
            <person name="Submissions S."/>
        </authorList>
    </citation>
    <scope>NUCLEOTIDE SEQUENCE [LARGE SCALE GENOMIC DNA]</scope>
    <source>
        <strain evidence="3">DSM 44654</strain>
    </source>
</reference>
<organism evidence="2 3">
    <name type="scientific">Amycolatopsis pretoriensis</name>
    <dbReference type="NCBI Taxonomy" id="218821"/>
    <lineage>
        <taxon>Bacteria</taxon>
        <taxon>Bacillati</taxon>
        <taxon>Actinomycetota</taxon>
        <taxon>Actinomycetes</taxon>
        <taxon>Pseudonocardiales</taxon>
        <taxon>Pseudonocardiaceae</taxon>
        <taxon>Amycolatopsis</taxon>
    </lineage>
</organism>
<dbReference type="EMBL" id="FNUJ01000014">
    <property type="protein sequence ID" value="SEF37623.1"/>
    <property type="molecule type" value="Genomic_DNA"/>
</dbReference>
<accession>A0A1H5RGY0</accession>
<dbReference type="AlphaFoldDB" id="A0A1H5RGY0"/>
<dbReference type="Proteomes" id="UP000198878">
    <property type="component" value="Unassembled WGS sequence"/>
</dbReference>
<sequence>MTDGADMDVDGVTNAMTGLEQTGTTFHTEWSNATAAGTGGLGQGPMGAAFLAGFRPGAEALGDAAARIARGIQDTAASGHGSAGDYRAADAAGGEALGGR</sequence>
<evidence type="ECO:0000256" key="1">
    <source>
        <dbReference type="SAM" id="MobiDB-lite"/>
    </source>
</evidence>
<dbReference type="STRING" id="218821.SAMN05421837_114184"/>
<feature type="compositionally biased region" description="Low complexity" evidence="1">
    <location>
        <begin position="83"/>
        <end position="94"/>
    </location>
</feature>
<evidence type="ECO:0008006" key="4">
    <source>
        <dbReference type="Google" id="ProtNLM"/>
    </source>
</evidence>
<keyword evidence="3" id="KW-1185">Reference proteome</keyword>
<protein>
    <recommendedName>
        <fullName evidence="4">Excreted virulence factor EspC, type VII ESX diderm</fullName>
    </recommendedName>
</protein>
<evidence type="ECO:0000313" key="3">
    <source>
        <dbReference type="Proteomes" id="UP000198878"/>
    </source>
</evidence>